<dbReference type="Pfam" id="PF06180">
    <property type="entry name" value="CbiK"/>
    <property type="match status" value="1"/>
</dbReference>
<comment type="caution">
    <text evidence="1">The sequence shown here is derived from an EMBL/GenBank/DDBJ whole genome shotgun (WGS) entry which is preliminary data.</text>
</comment>
<dbReference type="InterPro" id="IPR010388">
    <property type="entry name" value="Anaerobic_Co-chelatase"/>
</dbReference>
<dbReference type="Proteomes" id="UP001057375">
    <property type="component" value="Unassembled WGS sequence"/>
</dbReference>
<gene>
    <name evidence="1" type="ORF">ADUPG1_002130</name>
</gene>
<dbReference type="SUPFAM" id="SSF53800">
    <property type="entry name" value="Chelatase"/>
    <property type="match status" value="1"/>
</dbReference>
<dbReference type="Gene3D" id="3.40.50.1400">
    <property type="match status" value="1"/>
</dbReference>
<feature type="non-terminal residue" evidence="1">
    <location>
        <position position="196"/>
    </location>
</feature>
<dbReference type="EMBL" id="BQXS01002299">
    <property type="protein sequence ID" value="GKT31904.1"/>
    <property type="molecule type" value="Genomic_DNA"/>
</dbReference>
<dbReference type="CDD" id="cd03412">
    <property type="entry name" value="CbiK_N"/>
    <property type="match status" value="1"/>
</dbReference>
<proteinExistence type="predicted"/>
<keyword evidence="2" id="KW-1185">Reference proteome</keyword>
<reference evidence="1" key="1">
    <citation type="submission" date="2022-03" db="EMBL/GenBank/DDBJ databases">
        <title>Draft genome sequence of Aduncisulcus paluster, a free-living microaerophilic Fornicata.</title>
        <authorList>
            <person name="Yuyama I."/>
            <person name="Kume K."/>
            <person name="Tamura T."/>
            <person name="Inagaki Y."/>
            <person name="Hashimoto T."/>
        </authorList>
    </citation>
    <scope>NUCLEOTIDE SEQUENCE</scope>
    <source>
        <strain evidence="1">NY0171</strain>
    </source>
</reference>
<name>A0ABQ5KKQ6_9EUKA</name>
<evidence type="ECO:0000313" key="2">
    <source>
        <dbReference type="Proteomes" id="UP001057375"/>
    </source>
</evidence>
<organism evidence="1 2">
    <name type="scientific">Aduncisulcus paluster</name>
    <dbReference type="NCBI Taxonomy" id="2918883"/>
    <lineage>
        <taxon>Eukaryota</taxon>
        <taxon>Metamonada</taxon>
        <taxon>Carpediemonas-like organisms</taxon>
        <taxon>Aduncisulcus</taxon>
    </lineage>
</organism>
<protein>
    <submittedName>
        <fullName evidence="1">Anaerobic cobalt chelatase like protein</fullName>
    </submittedName>
</protein>
<sequence length="196" mass="21874">MTIIVSNNSVEELKRHSGCAAGPDTDKSKRAILVVSFGTSYSDTRELTIEATEAAFVEAYPDYDIRRAFTAQIVIDVLEERDGIEVDNMTEALERLKKEKYSEVIVQPTLVMNGAEYDEMVAAVDQYEEAFDKIVVGRALLTSHDDYEIVMDALKAQIGTLSEDEAVIFMGHGTHHFSDAAYAAMDLRFKNEGYDN</sequence>
<evidence type="ECO:0000313" key="1">
    <source>
        <dbReference type="EMBL" id="GKT31904.1"/>
    </source>
</evidence>
<accession>A0ABQ5KKQ6</accession>